<proteinExistence type="predicted"/>
<dbReference type="InterPro" id="IPR000551">
    <property type="entry name" value="MerR-type_HTH_dom"/>
</dbReference>
<keyword evidence="2" id="KW-0805">Transcription regulation</keyword>
<dbReference type="Proteomes" id="UP001366085">
    <property type="component" value="Unassembled WGS sequence"/>
</dbReference>
<dbReference type="PRINTS" id="PR00040">
    <property type="entry name" value="HTHMERR"/>
</dbReference>
<comment type="caution">
    <text evidence="6">The sequence shown here is derived from an EMBL/GenBank/DDBJ whole genome shotgun (WGS) entry which is preliminary data.</text>
</comment>
<evidence type="ECO:0000256" key="1">
    <source>
        <dbReference type="ARBA" id="ARBA00022491"/>
    </source>
</evidence>
<evidence type="ECO:0000313" key="7">
    <source>
        <dbReference type="Proteomes" id="UP001366085"/>
    </source>
</evidence>
<evidence type="ECO:0000256" key="3">
    <source>
        <dbReference type="ARBA" id="ARBA00023125"/>
    </source>
</evidence>
<keyword evidence="7" id="KW-1185">Reference proteome</keyword>
<dbReference type="PROSITE" id="PS50937">
    <property type="entry name" value="HTH_MERR_2"/>
    <property type="match status" value="1"/>
</dbReference>
<organism evidence="6 7">
    <name type="scientific">Microbacterium istanbulense</name>
    <dbReference type="NCBI Taxonomy" id="3122049"/>
    <lineage>
        <taxon>Bacteria</taxon>
        <taxon>Bacillati</taxon>
        <taxon>Actinomycetota</taxon>
        <taxon>Actinomycetes</taxon>
        <taxon>Micrococcales</taxon>
        <taxon>Microbacteriaceae</taxon>
        <taxon>Microbacterium</taxon>
    </lineage>
</organism>
<evidence type="ECO:0000313" key="6">
    <source>
        <dbReference type="EMBL" id="MEJ1091710.1"/>
    </source>
</evidence>
<feature type="domain" description="HTH merR-type" evidence="5">
    <location>
        <begin position="16"/>
        <end position="84"/>
    </location>
</feature>
<accession>A0ABU8LL49</accession>
<dbReference type="EMBL" id="JBBDGN010000006">
    <property type="protein sequence ID" value="MEJ1091710.1"/>
    <property type="molecule type" value="Genomic_DNA"/>
</dbReference>
<keyword evidence="4" id="KW-0804">Transcription</keyword>
<dbReference type="Gene3D" id="1.10.1660.10">
    <property type="match status" value="1"/>
</dbReference>
<evidence type="ECO:0000256" key="2">
    <source>
        <dbReference type="ARBA" id="ARBA00023015"/>
    </source>
</evidence>
<name>A0ABU8LL49_9MICO</name>
<evidence type="ECO:0000259" key="5">
    <source>
        <dbReference type="PROSITE" id="PS50937"/>
    </source>
</evidence>
<dbReference type="PANTHER" id="PTHR30204">
    <property type="entry name" value="REDOX-CYCLING DRUG-SENSING TRANSCRIPTIONAL ACTIVATOR SOXR"/>
    <property type="match status" value="1"/>
</dbReference>
<dbReference type="PANTHER" id="PTHR30204:SF69">
    <property type="entry name" value="MERR-FAMILY TRANSCRIPTIONAL REGULATOR"/>
    <property type="match status" value="1"/>
</dbReference>
<evidence type="ECO:0000256" key="4">
    <source>
        <dbReference type="ARBA" id="ARBA00023163"/>
    </source>
</evidence>
<dbReference type="SUPFAM" id="SSF46955">
    <property type="entry name" value="Putative DNA-binding domain"/>
    <property type="match status" value="1"/>
</dbReference>
<keyword evidence="3" id="KW-0238">DNA-binding</keyword>
<protein>
    <submittedName>
        <fullName evidence="6">MerR family transcriptional regulator</fullName>
    </submittedName>
</protein>
<dbReference type="Pfam" id="PF13411">
    <property type="entry name" value="MerR_1"/>
    <property type="match status" value="1"/>
</dbReference>
<dbReference type="RefSeq" id="WP_337319473.1">
    <property type="nucleotide sequence ID" value="NZ_JBBDGN010000006.1"/>
</dbReference>
<dbReference type="InterPro" id="IPR047057">
    <property type="entry name" value="MerR_fam"/>
</dbReference>
<dbReference type="SMART" id="SM00422">
    <property type="entry name" value="HTH_MERR"/>
    <property type="match status" value="1"/>
</dbReference>
<gene>
    <name evidence="6" type="ORF">WDU93_08370</name>
</gene>
<sequence>MTFESTRTFTVDGMETMRISQVAARSGVPPTTLRYYEDLGLLRPQRAPNGYRLFDDETLERLRFIDAAKQLNLPLEQIASLLSVWESDPCASVKARLRPLLGDQLEQIDAGIGELSEARHALAAAIEHLDELPDRTERCSPDCAFLATAPAPPSPPPVACSLGAGQQDRIAQWHEALADAPLHPVAGGVRIDLPIAALGDVSSLAVAEQECCPFFSFDIALRGLRFTLTITAPPEGMPMLEELIPGHTEHASPAKSKPH</sequence>
<keyword evidence="1" id="KW-0678">Repressor</keyword>
<reference evidence="6 7" key="1">
    <citation type="submission" date="2024-02" db="EMBL/GenBank/DDBJ databases">
        <authorList>
            <person name="Saticioglu I.B."/>
        </authorList>
    </citation>
    <scope>NUCLEOTIDE SEQUENCE [LARGE SCALE GENOMIC DNA]</scope>
    <source>
        <strain evidence="6 7">Mu-43</strain>
    </source>
</reference>
<dbReference type="InterPro" id="IPR009061">
    <property type="entry name" value="DNA-bd_dom_put_sf"/>
</dbReference>